<dbReference type="EMBL" id="BK015894">
    <property type="protein sequence ID" value="DAD72119.1"/>
    <property type="molecule type" value="Genomic_DNA"/>
</dbReference>
<accession>A0A8S5LQJ1</accession>
<sequence>MLREASRRKISVRCLLEIVRCCESQGRAIMKMQSIL</sequence>
<organism evidence="1">
    <name type="scientific">Myoviridae sp. ctOyc4</name>
    <dbReference type="NCBI Taxonomy" id="2827606"/>
    <lineage>
        <taxon>Viruses</taxon>
        <taxon>Duplodnaviria</taxon>
        <taxon>Heunggongvirae</taxon>
        <taxon>Uroviricota</taxon>
        <taxon>Caudoviricetes</taxon>
    </lineage>
</organism>
<proteinExistence type="predicted"/>
<evidence type="ECO:0000313" key="1">
    <source>
        <dbReference type="EMBL" id="DAD72119.1"/>
    </source>
</evidence>
<name>A0A8S5LQJ1_9CAUD</name>
<reference evidence="1" key="1">
    <citation type="journal article" date="2021" name="Proc. Natl. Acad. Sci. U.S.A.">
        <title>A Catalog of Tens of Thousands of Viruses from Human Metagenomes Reveals Hidden Associations with Chronic Diseases.</title>
        <authorList>
            <person name="Tisza M.J."/>
            <person name="Buck C.B."/>
        </authorList>
    </citation>
    <scope>NUCLEOTIDE SEQUENCE</scope>
    <source>
        <strain evidence="1">CtOyc4</strain>
    </source>
</reference>
<protein>
    <submittedName>
        <fullName evidence="1">Uncharacterized protein</fullName>
    </submittedName>
</protein>